<dbReference type="PANTHER" id="PTHR42760">
    <property type="entry name" value="SHORT-CHAIN DEHYDROGENASES/REDUCTASES FAMILY MEMBER"/>
    <property type="match status" value="1"/>
</dbReference>
<keyword evidence="2" id="KW-0560">Oxidoreductase</keyword>
<name>A0A4V3A3L8_9LACO</name>
<evidence type="ECO:0000256" key="2">
    <source>
        <dbReference type="ARBA" id="ARBA00023002"/>
    </source>
</evidence>
<dbReference type="GO" id="GO:0030497">
    <property type="term" value="P:fatty acid elongation"/>
    <property type="evidence" value="ECO:0007669"/>
    <property type="project" value="TreeGrafter"/>
</dbReference>
<dbReference type="InterPro" id="IPR002347">
    <property type="entry name" value="SDR_fam"/>
</dbReference>
<dbReference type="CDD" id="cd05233">
    <property type="entry name" value="SDR_c"/>
    <property type="match status" value="1"/>
</dbReference>
<reference evidence="3 4" key="1">
    <citation type="journal article" date="2019" name="Appl. Microbiol. Biotechnol.">
        <title>Uncovering carbohydrate metabolism through a genotype-phenotype association study of 56 lactic acid bacteria genomes.</title>
        <authorList>
            <person name="Buron-Moles G."/>
            <person name="Chailyan A."/>
            <person name="Dolejs I."/>
            <person name="Forster J."/>
            <person name="Miks M.H."/>
        </authorList>
    </citation>
    <scope>NUCLEOTIDE SEQUENCE [LARGE SCALE GENOMIC DNA]</scope>
    <source>
        <strain evidence="3 4">ATCC 49373</strain>
    </source>
</reference>
<dbReference type="STRING" id="1122149.FD44_GL000338"/>
<evidence type="ECO:0000256" key="1">
    <source>
        <dbReference type="ARBA" id="ARBA00006484"/>
    </source>
</evidence>
<dbReference type="InterPro" id="IPR036291">
    <property type="entry name" value="NAD(P)-bd_dom_sf"/>
</dbReference>
<comment type="caution">
    <text evidence="3">The sequence shown here is derived from an EMBL/GenBank/DDBJ whole genome shotgun (WGS) entry which is preliminary data.</text>
</comment>
<dbReference type="OrthoDB" id="9803333at2"/>
<dbReference type="PANTHER" id="PTHR42760:SF123">
    <property type="entry name" value="OXIDOREDUCTASE"/>
    <property type="match status" value="1"/>
</dbReference>
<dbReference type="Proteomes" id="UP000294854">
    <property type="component" value="Unassembled WGS sequence"/>
</dbReference>
<dbReference type="FunFam" id="3.40.50.720:FF:000084">
    <property type="entry name" value="Short-chain dehydrogenase reductase"/>
    <property type="match status" value="1"/>
</dbReference>
<dbReference type="Pfam" id="PF13561">
    <property type="entry name" value="adh_short_C2"/>
    <property type="match status" value="1"/>
</dbReference>
<proteinExistence type="inferred from homology"/>
<comment type="similarity">
    <text evidence="1">Belongs to the short-chain dehydrogenases/reductases (SDR) family.</text>
</comment>
<dbReference type="EMBL" id="PUFO01000070">
    <property type="protein sequence ID" value="TDG75048.1"/>
    <property type="molecule type" value="Genomic_DNA"/>
</dbReference>
<keyword evidence="4" id="KW-1185">Reference proteome</keyword>
<dbReference type="PRINTS" id="PR00081">
    <property type="entry name" value="GDHRDH"/>
</dbReference>
<dbReference type="Gene3D" id="3.40.50.720">
    <property type="entry name" value="NAD(P)-binding Rossmann-like Domain"/>
    <property type="match status" value="1"/>
</dbReference>
<sequence length="276" mass="30097">MSESWLNLANKVCVITGAAGGMGKKICLELAEQHAKLVLVDLDEDKLTKLASSIKAKFDVEIMRAVCDTTDEDQVSELVEKVAAKFNKCDVLVNTAGILKFAPLEKLSYKTWKKVLNVNLDGYFLMAQHFGKLMMKHEGGSMVHISTVASEAPETYSGAYSTSKAGVNMLSKQLAAEWGQFGIRSNVIMPCLVKTPMSMGFYSDPDVENGRKELTASKRIGTVSDIADSVLFLASNRSDYVNGAELPVDGGFHMMMGDQIPKPGGRKQYALDHLSD</sequence>
<evidence type="ECO:0008006" key="5">
    <source>
        <dbReference type="Google" id="ProtNLM"/>
    </source>
</evidence>
<accession>A0A4V3A3L8</accession>
<gene>
    <name evidence="3" type="ORF">C5L31_001678</name>
</gene>
<evidence type="ECO:0000313" key="3">
    <source>
        <dbReference type="EMBL" id="TDG75048.1"/>
    </source>
</evidence>
<dbReference type="PRINTS" id="PR00080">
    <property type="entry name" value="SDRFAMILY"/>
</dbReference>
<dbReference type="AlphaFoldDB" id="A0A4V3A3L8"/>
<organism evidence="3 4">
    <name type="scientific">Secundilactobacillus malefermentans</name>
    <dbReference type="NCBI Taxonomy" id="176292"/>
    <lineage>
        <taxon>Bacteria</taxon>
        <taxon>Bacillati</taxon>
        <taxon>Bacillota</taxon>
        <taxon>Bacilli</taxon>
        <taxon>Lactobacillales</taxon>
        <taxon>Lactobacillaceae</taxon>
        <taxon>Secundilactobacillus</taxon>
    </lineage>
</organism>
<dbReference type="GO" id="GO:0016616">
    <property type="term" value="F:oxidoreductase activity, acting on the CH-OH group of donors, NAD or NADP as acceptor"/>
    <property type="evidence" value="ECO:0007669"/>
    <property type="project" value="TreeGrafter"/>
</dbReference>
<protein>
    <recommendedName>
        <fullName evidence="5">2-deoxy-D-gluconate 3-dehydrogenase</fullName>
    </recommendedName>
</protein>
<dbReference type="SUPFAM" id="SSF51735">
    <property type="entry name" value="NAD(P)-binding Rossmann-fold domains"/>
    <property type="match status" value="1"/>
</dbReference>
<evidence type="ECO:0000313" key="4">
    <source>
        <dbReference type="Proteomes" id="UP000294854"/>
    </source>
</evidence>
<dbReference type="RefSeq" id="WP_010619377.1">
    <property type="nucleotide sequence ID" value="NZ_CP042371.1"/>
</dbReference>
<dbReference type="GO" id="GO:0008206">
    <property type="term" value="P:bile acid metabolic process"/>
    <property type="evidence" value="ECO:0007669"/>
    <property type="project" value="UniProtKB-ARBA"/>
</dbReference>